<feature type="compositionally biased region" description="Basic residues" evidence="1">
    <location>
        <begin position="1"/>
        <end position="10"/>
    </location>
</feature>
<evidence type="ECO:0000313" key="3">
    <source>
        <dbReference type="Proteomes" id="UP000001549"/>
    </source>
</evidence>
<protein>
    <recommendedName>
        <fullName evidence="4">DUF3710 domain-containing protein</fullName>
    </recommendedName>
</protein>
<keyword evidence="3" id="KW-1185">Reference proteome</keyword>
<feature type="region of interest" description="Disordered" evidence="1">
    <location>
        <begin position="1"/>
        <end position="46"/>
    </location>
</feature>
<evidence type="ECO:0008006" key="4">
    <source>
        <dbReference type="Google" id="ProtNLM"/>
    </source>
</evidence>
<feature type="compositionally biased region" description="Basic and acidic residues" evidence="1">
    <location>
        <begin position="16"/>
        <end position="38"/>
    </location>
</feature>
<evidence type="ECO:0000313" key="2">
    <source>
        <dbReference type="EMBL" id="AEH09256.1"/>
    </source>
</evidence>
<dbReference type="HOGENOM" id="CLU_069776_1_0_11"/>
<proteinExistence type="predicted"/>
<dbReference type="AlphaFoldDB" id="F8B6G0"/>
<name>F8B6G0_9ACTN</name>
<dbReference type="RefSeq" id="WP_013873206.1">
    <property type="nucleotide sequence ID" value="NC_015656.1"/>
</dbReference>
<feature type="region of interest" description="Disordered" evidence="1">
    <location>
        <begin position="198"/>
        <end position="252"/>
    </location>
</feature>
<reference evidence="2 3" key="1">
    <citation type="submission" date="2011-05" db="EMBL/GenBank/DDBJ databases">
        <title>Complete sequence of chromosome of Frankia symbiont of Datisca glomerata.</title>
        <authorList>
            <consortium name="US DOE Joint Genome Institute"/>
            <person name="Lucas S."/>
            <person name="Han J."/>
            <person name="Lapidus A."/>
            <person name="Cheng J.-F."/>
            <person name="Goodwin L."/>
            <person name="Pitluck S."/>
            <person name="Peters L."/>
            <person name="Mikhailova N."/>
            <person name="Chertkov O."/>
            <person name="Teshima H."/>
            <person name="Han C."/>
            <person name="Tapia R."/>
            <person name="Land M."/>
            <person name="Hauser L."/>
            <person name="Kyrpides N."/>
            <person name="Ivanova N."/>
            <person name="Pagani I."/>
            <person name="Berry A."/>
            <person name="Pawlowski K."/>
            <person name="Persson T."/>
            <person name="Vanden Heuvel B."/>
            <person name="Benson D."/>
            <person name="Woyke T."/>
        </authorList>
    </citation>
    <scope>NUCLEOTIDE SEQUENCE [LARGE SCALE GENOMIC DNA]</scope>
    <source>
        <strain evidence="3">4085684</strain>
    </source>
</reference>
<dbReference type="KEGG" id="fsy:FsymDg_1809"/>
<dbReference type="Pfam" id="PF12502">
    <property type="entry name" value="DUF3710"/>
    <property type="match status" value="1"/>
</dbReference>
<dbReference type="EMBL" id="CP002801">
    <property type="protein sequence ID" value="AEH09256.1"/>
    <property type="molecule type" value="Genomic_DNA"/>
</dbReference>
<dbReference type="eggNOG" id="ENOG502Z90C">
    <property type="taxonomic scope" value="Bacteria"/>
</dbReference>
<gene>
    <name evidence="2" type="ordered locus">FsymDg_1809</name>
</gene>
<feature type="compositionally biased region" description="Basic and acidic residues" evidence="1">
    <location>
        <begin position="204"/>
        <end position="213"/>
    </location>
</feature>
<evidence type="ECO:0000256" key="1">
    <source>
        <dbReference type="SAM" id="MobiDB-lite"/>
    </source>
</evidence>
<dbReference type="Proteomes" id="UP000001549">
    <property type="component" value="Chromosome"/>
</dbReference>
<dbReference type="InterPro" id="IPR022183">
    <property type="entry name" value="DUF3710"/>
</dbReference>
<sequence>MFRRGRRRAGRGWQDPQEHRDDRDETGYDSTAVDHDGPYDADEAPDDHVRRLDLGSLRIPVIDGVQVQFQVDQASGQLLTVTLTDGQSGMELSAFAAAKSAGLWDEVRVEIVDSLRAAAGTAEETDGFYGRELRLQLPTGTPGELIPGRMVGIDGPRWFLRVVFTGYAALDPTSAPPLVEALRRLVVVRGDQAMPLRDPLPLKLPREITDPHGSDGQGDPSEPGPDPREVVGGVATTTGRMPAPGVRIAEVG</sequence>
<accession>F8B6G0</accession>
<dbReference type="STRING" id="656024.FsymDg_1809"/>
<organism evidence="2 3">
    <name type="scientific">Candidatus Protofrankia datiscae</name>
    <dbReference type="NCBI Taxonomy" id="2716812"/>
    <lineage>
        <taxon>Bacteria</taxon>
        <taxon>Bacillati</taxon>
        <taxon>Actinomycetota</taxon>
        <taxon>Actinomycetes</taxon>
        <taxon>Frankiales</taxon>
        <taxon>Frankiaceae</taxon>
        <taxon>Protofrankia</taxon>
    </lineage>
</organism>